<dbReference type="CDD" id="cd17535">
    <property type="entry name" value="REC_NarL-like"/>
    <property type="match status" value="1"/>
</dbReference>
<dbReference type="CDD" id="cd06170">
    <property type="entry name" value="LuxR_C_like"/>
    <property type="match status" value="1"/>
</dbReference>
<dbReference type="PANTHER" id="PTHR43214">
    <property type="entry name" value="TWO-COMPONENT RESPONSE REGULATOR"/>
    <property type="match status" value="1"/>
</dbReference>
<dbReference type="GO" id="GO:0003677">
    <property type="term" value="F:DNA binding"/>
    <property type="evidence" value="ECO:0007669"/>
    <property type="project" value="UniProtKB-KW"/>
</dbReference>
<dbReference type="SUPFAM" id="SSF46894">
    <property type="entry name" value="C-terminal effector domain of the bipartite response regulators"/>
    <property type="match status" value="1"/>
</dbReference>
<reference evidence="8" key="1">
    <citation type="submission" date="2020-08" db="EMBL/GenBank/DDBJ databases">
        <title>Sequencing the genomes of 1000 actinobacteria strains.</title>
        <authorList>
            <person name="Klenk H.-P."/>
        </authorList>
    </citation>
    <scope>NUCLEOTIDE SEQUENCE [LARGE SCALE GENOMIC DNA]</scope>
    <source>
        <strain evidence="8">DSM 27064</strain>
    </source>
</reference>
<feature type="domain" description="Response regulatory" evidence="7">
    <location>
        <begin position="6"/>
        <end position="128"/>
    </location>
</feature>
<dbReference type="Gene3D" id="3.40.50.2300">
    <property type="match status" value="1"/>
</dbReference>
<keyword evidence="3 8" id="KW-0238">DNA-binding</keyword>
<keyword evidence="4" id="KW-0804">Transcription</keyword>
<evidence type="ECO:0000259" key="7">
    <source>
        <dbReference type="PROSITE" id="PS50110"/>
    </source>
</evidence>
<evidence type="ECO:0000313" key="8">
    <source>
        <dbReference type="EMBL" id="MBB4070840.1"/>
    </source>
</evidence>
<gene>
    <name evidence="8" type="ORF">F5897_000116</name>
</gene>
<dbReference type="InterPro" id="IPR016032">
    <property type="entry name" value="Sig_transdc_resp-reg_C-effctor"/>
</dbReference>
<evidence type="ECO:0000256" key="3">
    <source>
        <dbReference type="ARBA" id="ARBA00023125"/>
    </source>
</evidence>
<name>A0A840DDX3_9MICO</name>
<dbReference type="SMART" id="SM00448">
    <property type="entry name" value="REC"/>
    <property type="match status" value="1"/>
</dbReference>
<dbReference type="InterPro" id="IPR039420">
    <property type="entry name" value="WalR-like"/>
</dbReference>
<dbReference type="PRINTS" id="PR00038">
    <property type="entry name" value="HTHLUXR"/>
</dbReference>
<evidence type="ECO:0000256" key="4">
    <source>
        <dbReference type="ARBA" id="ARBA00023163"/>
    </source>
</evidence>
<dbReference type="Pfam" id="PF00072">
    <property type="entry name" value="Response_reg"/>
    <property type="match status" value="1"/>
</dbReference>
<evidence type="ECO:0000259" key="6">
    <source>
        <dbReference type="PROSITE" id="PS50043"/>
    </source>
</evidence>
<sequence>MSSLIRVALVDDQQLVRAGFAMVLESQDDITVAWQAGNGNEAIELAQQQPVDVILMDVQMPDCDGITATGQLTADTAQYPDGKTPRVIILTTFDSENYVLGALQAGASGFLLKDTQPEDLLTAVRTVSDSSAIISPQATATLITALRENPQQPHSSAGQLTPLPGLVELAATLTQRETEILILIAKGYTNNEIATELFISLPTVKTHIGNILHKTCSRDRVHAVLFALGAGIVSPQELLTGK</sequence>
<keyword evidence="9" id="KW-1185">Reference proteome</keyword>
<dbReference type="InterPro" id="IPR000792">
    <property type="entry name" value="Tscrpt_reg_LuxR_C"/>
</dbReference>
<keyword evidence="1 5" id="KW-0597">Phosphoprotein</keyword>
<dbReference type="InterPro" id="IPR058245">
    <property type="entry name" value="NreC/VraR/RcsB-like_REC"/>
</dbReference>
<dbReference type="InterPro" id="IPR001789">
    <property type="entry name" value="Sig_transdc_resp-reg_receiver"/>
</dbReference>
<protein>
    <submittedName>
        <fullName evidence="8">DNA-binding NarL/FixJ family response regulator</fullName>
    </submittedName>
</protein>
<comment type="caution">
    <text evidence="8">The sequence shown here is derived from an EMBL/GenBank/DDBJ whole genome shotgun (WGS) entry which is preliminary data.</text>
</comment>
<evidence type="ECO:0000256" key="2">
    <source>
        <dbReference type="ARBA" id="ARBA00023015"/>
    </source>
</evidence>
<evidence type="ECO:0000256" key="5">
    <source>
        <dbReference type="PROSITE-ProRule" id="PRU00169"/>
    </source>
</evidence>
<dbReference type="Proteomes" id="UP000571183">
    <property type="component" value="Unassembled WGS sequence"/>
</dbReference>
<accession>A0A840DDX3</accession>
<dbReference type="PANTHER" id="PTHR43214:SF24">
    <property type="entry name" value="TRANSCRIPTIONAL REGULATORY PROTEIN NARL-RELATED"/>
    <property type="match status" value="1"/>
</dbReference>
<feature type="modified residue" description="4-aspartylphosphate" evidence="5">
    <location>
        <position position="57"/>
    </location>
</feature>
<evidence type="ECO:0000313" key="9">
    <source>
        <dbReference type="Proteomes" id="UP000571183"/>
    </source>
</evidence>
<dbReference type="EMBL" id="JACIFD010000001">
    <property type="protein sequence ID" value="MBB4070840.1"/>
    <property type="molecule type" value="Genomic_DNA"/>
</dbReference>
<dbReference type="Pfam" id="PF00196">
    <property type="entry name" value="GerE"/>
    <property type="match status" value="1"/>
</dbReference>
<dbReference type="RefSeq" id="WP_221221208.1">
    <property type="nucleotide sequence ID" value="NZ_JACIFD010000001.1"/>
</dbReference>
<proteinExistence type="predicted"/>
<dbReference type="GO" id="GO:0000160">
    <property type="term" value="P:phosphorelay signal transduction system"/>
    <property type="evidence" value="ECO:0007669"/>
    <property type="project" value="InterPro"/>
</dbReference>
<dbReference type="SMART" id="SM00421">
    <property type="entry name" value="HTH_LUXR"/>
    <property type="match status" value="1"/>
</dbReference>
<feature type="domain" description="HTH luxR-type" evidence="6">
    <location>
        <begin position="166"/>
        <end position="231"/>
    </location>
</feature>
<dbReference type="GO" id="GO:0006355">
    <property type="term" value="P:regulation of DNA-templated transcription"/>
    <property type="evidence" value="ECO:0007669"/>
    <property type="project" value="InterPro"/>
</dbReference>
<dbReference type="PROSITE" id="PS50110">
    <property type="entry name" value="RESPONSE_REGULATORY"/>
    <property type="match status" value="1"/>
</dbReference>
<dbReference type="PROSITE" id="PS50043">
    <property type="entry name" value="HTH_LUXR_2"/>
    <property type="match status" value="1"/>
</dbReference>
<keyword evidence="2" id="KW-0805">Transcription regulation</keyword>
<dbReference type="InterPro" id="IPR011006">
    <property type="entry name" value="CheY-like_superfamily"/>
</dbReference>
<dbReference type="AlphaFoldDB" id="A0A840DDX3"/>
<evidence type="ECO:0000256" key="1">
    <source>
        <dbReference type="ARBA" id="ARBA00022553"/>
    </source>
</evidence>
<dbReference type="SUPFAM" id="SSF52172">
    <property type="entry name" value="CheY-like"/>
    <property type="match status" value="1"/>
</dbReference>
<dbReference type="PROSITE" id="PS00622">
    <property type="entry name" value="HTH_LUXR_1"/>
    <property type="match status" value="1"/>
</dbReference>
<organism evidence="8 9">
    <name type="scientific">Canibacter oris</name>
    <dbReference type="NCBI Taxonomy" id="1365628"/>
    <lineage>
        <taxon>Bacteria</taxon>
        <taxon>Bacillati</taxon>
        <taxon>Actinomycetota</taxon>
        <taxon>Actinomycetes</taxon>
        <taxon>Micrococcales</taxon>
        <taxon>Microbacteriaceae</taxon>
        <taxon>Canibacter</taxon>
    </lineage>
</organism>